<dbReference type="Proteomes" id="UP001217918">
    <property type="component" value="Unassembled WGS sequence"/>
</dbReference>
<evidence type="ECO:0000313" key="2">
    <source>
        <dbReference type="EMBL" id="KAK2070471.1"/>
    </source>
</evidence>
<organism evidence="2 3">
    <name type="scientific">Phyllachora maydis</name>
    <dbReference type="NCBI Taxonomy" id="1825666"/>
    <lineage>
        <taxon>Eukaryota</taxon>
        <taxon>Fungi</taxon>
        <taxon>Dikarya</taxon>
        <taxon>Ascomycota</taxon>
        <taxon>Pezizomycotina</taxon>
        <taxon>Sordariomycetes</taxon>
        <taxon>Sordariomycetidae</taxon>
        <taxon>Phyllachorales</taxon>
        <taxon>Phyllachoraceae</taxon>
        <taxon>Phyllachora</taxon>
    </lineage>
</organism>
<gene>
    <name evidence="2" type="ORF">P8C59_004961</name>
</gene>
<feature type="compositionally biased region" description="Polar residues" evidence="1">
    <location>
        <begin position="81"/>
        <end position="96"/>
    </location>
</feature>
<protein>
    <submittedName>
        <fullName evidence="2">Uncharacterized protein</fullName>
    </submittedName>
</protein>
<accession>A0AAD9MF13</accession>
<dbReference type="EMBL" id="JAQQPM010000004">
    <property type="protein sequence ID" value="KAK2070471.1"/>
    <property type="molecule type" value="Genomic_DNA"/>
</dbReference>
<feature type="region of interest" description="Disordered" evidence="1">
    <location>
        <begin position="141"/>
        <end position="166"/>
    </location>
</feature>
<name>A0AAD9MF13_9PEZI</name>
<feature type="compositionally biased region" description="Basic and acidic residues" evidence="1">
    <location>
        <begin position="144"/>
        <end position="156"/>
    </location>
</feature>
<dbReference type="AlphaFoldDB" id="A0AAD9MF13"/>
<sequence length="166" mass="18418">MESIQLAQMLADLSDLHAAQESQTAVALVSANKTIAPPTEPQQQQQQQPHLHDGGPTNRHHQRVQSARFDKMGRRILTPPLTRTNSAQGSGSSPGTPRSHEGEDDVDRANSLMALYEIRAKLKQQDNTSLMKVREKIAALQRQQAEKRDGSAERPLSRYTYPKSSS</sequence>
<keyword evidence="3" id="KW-1185">Reference proteome</keyword>
<reference evidence="2" key="1">
    <citation type="journal article" date="2023" name="Mol. Plant Microbe Interact.">
        <title>Elucidating the Obligate Nature and Biological Capacity of an Invasive Fungal Corn Pathogen.</title>
        <authorList>
            <person name="MacCready J.S."/>
            <person name="Roggenkamp E.M."/>
            <person name="Gdanetz K."/>
            <person name="Chilvers M.I."/>
        </authorList>
    </citation>
    <scope>NUCLEOTIDE SEQUENCE</scope>
    <source>
        <strain evidence="2">PM02</strain>
    </source>
</reference>
<evidence type="ECO:0000256" key="1">
    <source>
        <dbReference type="SAM" id="MobiDB-lite"/>
    </source>
</evidence>
<proteinExistence type="predicted"/>
<evidence type="ECO:0000313" key="3">
    <source>
        <dbReference type="Proteomes" id="UP001217918"/>
    </source>
</evidence>
<feature type="region of interest" description="Disordered" evidence="1">
    <location>
        <begin position="20"/>
        <end position="108"/>
    </location>
</feature>
<comment type="caution">
    <text evidence="2">The sequence shown here is derived from an EMBL/GenBank/DDBJ whole genome shotgun (WGS) entry which is preliminary data.</text>
</comment>